<organism evidence="1">
    <name type="scientific">uncultured Caudovirales phage</name>
    <dbReference type="NCBI Taxonomy" id="2100421"/>
    <lineage>
        <taxon>Viruses</taxon>
        <taxon>Duplodnaviria</taxon>
        <taxon>Heunggongvirae</taxon>
        <taxon>Uroviricota</taxon>
        <taxon>Caudoviricetes</taxon>
        <taxon>Peduoviridae</taxon>
        <taxon>Maltschvirus</taxon>
        <taxon>Maltschvirus maltsch</taxon>
    </lineage>
</organism>
<sequence>MDELDILRKNLRAQMNNLSDEIIGGAASDFADYRHMVGVVEGLALAERELLDLKERLSTHSE</sequence>
<dbReference type="EMBL" id="LR796165">
    <property type="protein sequence ID" value="CAB4122686.1"/>
    <property type="molecule type" value="Genomic_DNA"/>
</dbReference>
<accession>A0A6J5KN80</accession>
<proteinExistence type="predicted"/>
<evidence type="ECO:0000313" key="1">
    <source>
        <dbReference type="EMBL" id="CAB4122686.1"/>
    </source>
</evidence>
<protein>
    <submittedName>
        <fullName evidence="1">Uncharacterized protein</fullName>
    </submittedName>
</protein>
<gene>
    <name evidence="1" type="ORF">UFOVP28_30</name>
</gene>
<reference evidence="1" key="1">
    <citation type="submission" date="2020-04" db="EMBL/GenBank/DDBJ databases">
        <authorList>
            <person name="Chiriac C."/>
            <person name="Salcher M."/>
            <person name="Ghai R."/>
            <person name="Kavagutti S V."/>
        </authorList>
    </citation>
    <scope>NUCLEOTIDE SEQUENCE</scope>
</reference>
<name>A0A6J5KN80_9CAUD</name>